<evidence type="ECO:0000313" key="3">
    <source>
        <dbReference type="Proteomes" id="UP001165082"/>
    </source>
</evidence>
<dbReference type="EMBL" id="BRXZ01007699">
    <property type="protein sequence ID" value="GMI32352.1"/>
    <property type="molecule type" value="Genomic_DNA"/>
</dbReference>
<feature type="compositionally biased region" description="Low complexity" evidence="1">
    <location>
        <begin position="105"/>
        <end position="126"/>
    </location>
</feature>
<organism evidence="2 3">
    <name type="scientific">Triparma retinervis</name>
    <dbReference type="NCBI Taxonomy" id="2557542"/>
    <lineage>
        <taxon>Eukaryota</taxon>
        <taxon>Sar</taxon>
        <taxon>Stramenopiles</taxon>
        <taxon>Ochrophyta</taxon>
        <taxon>Bolidophyceae</taxon>
        <taxon>Parmales</taxon>
        <taxon>Triparmaceae</taxon>
        <taxon>Triparma</taxon>
    </lineage>
</organism>
<sequence>MEGFVDPRFASAFENGNSNSPSFQTSFQSGSGGPSQDFSTGFAAFGTGPQNTPSTSNVAGFNQQPTSFSAFDDSAMPSQPSSDTSGFAAGQNTGRSRPPSHPGTSSNGISSASASSFSPAGAQQSFPTTANSGGGAFGGSFGGAGGGGGPSFRVDPSSFVQSGTIMSRTSMRTIIMKKWKEDCFWTWQRPCSLLLFRSQEDFKDWMENPYHNEKERSYLVKLRVDFYQDLMSPTCRGFNVTQVKSKAYDRKTKVYQFKGAYNFESLSLE</sequence>
<dbReference type="AlphaFoldDB" id="A0A9W7G3S8"/>
<name>A0A9W7G3S8_9STRA</name>
<protein>
    <submittedName>
        <fullName evidence="2">Uncharacterized protein</fullName>
    </submittedName>
</protein>
<keyword evidence="3" id="KW-1185">Reference proteome</keyword>
<feature type="compositionally biased region" description="Low complexity" evidence="1">
    <location>
        <begin position="20"/>
        <end position="39"/>
    </location>
</feature>
<feature type="region of interest" description="Disordered" evidence="1">
    <location>
        <begin position="1"/>
        <end position="134"/>
    </location>
</feature>
<reference evidence="2" key="1">
    <citation type="submission" date="2022-07" db="EMBL/GenBank/DDBJ databases">
        <title>Genome analysis of Parmales, a sister group of diatoms, reveals the evolutionary specialization of diatoms from phago-mixotrophs to photoautotrophs.</title>
        <authorList>
            <person name="Ban H."/>
            <person name="Sato S."/>
            <person name="Yoshikawa S."/>
            <person name="Kazumasa Y."/>
            <person name="Nakamura Y."/>
            <person name="Ichinomiya M."/>
            <person name="Saitoh K."/>
            <person name="Sato N."/>
            <person name="Blanc-Mathieu R."/>
            <person name="Endo H."/>
            <person name="Kuwata A."/>
            <person name="Ogata H."/>
        </authorList>
    </citation>
    <scope>NUCLEOTIDE SEQUENCE</scope>
</reference>
<dbReference type="OrthoDB" id="205669at2759"/>
<evidence type="ECO:0000256" key="1">
    <source>
        <dbReference type="SAM" id="MobiDB-lite"/>
    </source>
</evidence>
<accession>A0A9W7G3S8</accession>
<proteinExistence type="predicted"/>
<feature type="compositionally biased region" description="Polar residues" evidence="1">
    <location>
        <begin position="76"/>
        <end position="95"/>
    </location>
</feature>
<evidence type="ECO:0000313" key="2">
    <source>
        <dbReference type="EMBL" id="GMI32352.1"/>
    </source>
</evidence>
<dbReference type="Proteomes" id="UP001165082">
    <property type="component" value="Unassembled WGS sequence"/>
</dbReference>
<comment type="caution">
    <text evidence="2">The sequence shown here is derived from an EMBL/GenBank/DDBJ whole genome shotgun (WGS) entry which is preliminary data.</text>
</comment>
<feature type="compositionally biased region" description="Polar residues" evidence="1">
    <location>
        <begin position="48"/>
        <end position="69"/>
    </location>
</feature>
<gene>
    <name evidence="2" type="ORF">TrRE_jg6380</name>
</gene>